<keyword evidence="4 6" id="KW-1133">Transmembrane helix</keyword>
<evidence type="ECO:0000313" key="10">
    <source>
        <dbReference type="Proteomes" id="UP000029999"/>
    </source>
</evidence>
<dbReference type="AlphaFoldDB" id="A0A0A0BDP9"/>
<evidence type="ECO:0000256" key="1">
    <source>
        <dbReference type="ARBA" id="ARBA00004651"/>
    </source>
</evidence>
<evidence type="ECO:0000256" key="3">
    <source>
        <dbReference type="ARBA" id="ARBA00022692"/>
    </source>
</evidence>
<evidence type="ECO:0000256" key="2">
    <source>
        <dbReference type="ARBA" id="ARBA00022475"/>
    </source>
</evidence>
<name>A0A0A0BDP9_9GAMM</name>
<evidence type="ECO:0000256" key="5">
    <source>
        <dbReference type="ARBA" id="ARBA00023136"/>
    </source>
</evidence>
<dbReference type="RefSeq" id="WP_281085205.1">
    <property type="nucleotide sequence ID" value="NZ_JRQD01000005.1"/>
</dbReference>
<evidence type="ECO:0000256" key="4">
    <source>
        <dbReference type="ARBA" id="ARBA00022989"/>
    </source>
</evidence>
<feature type="transmembrane region" description="Helical" evidence="6">
    <location>
        <begin position="320"/>
        <end position="344"/>
    </location>
</feature>
<dbReference type="EMBL" id="JRQD01000005">
    <property type="protein sequence ID" value="KGM06081.1"/>
    <property type="molecule type" value="Genomic_DNA"/>
</dbReference>
<keyword evidence="5 6" id="KW-0472">Membrane</keyword>
<feature type="transmembrane region" description="Helical" evidence="6">
    <location>
        <begin position="15"/>
        <end position="35"/>
    </location>
</feature>
<accession>A0A0A0BDP9</accession>
<dbReference type="InterPro" id="IPR003838">
    <property type="entry name" value="ABC3_permease_C"/>
</dbReference>
<dbReference type="InterPro" id="IPR051125">
    <property type="entry name" value="ABC-4/HrtB_transporter"/>
</dbReference>
<dbReference type="PANTHER" id="PTHR43738">
    <property type="entry name" value="ABC TRANSPORTER, MEMBRANE PROTEIN"/>
    <property type="match status" value="1"/>
</dbReference>
<dbReference type="Pfam" id="PF02687">
    <property type="entry name" value="FtsX"/>
    <property type="match status" value="1"/>
</dbReference>
<organism evidence="9 10">
    <name type="scientific">Methylophaga thiooxydans</name>
    <dbReference type="NCBI Taxonomy" id="392484"/>
    <lineage>
        <taxon>Bacteria</taxon>
        <taxon>Pseudomonadati</taxon>
        <taxon>Pseudomonadota</taxon>
        <taxon>Gammaproteobacteria</taxon>
        <taxon>Thiotrichales</taxon>
        <taxon>Piscirickettsiaceae</taxon>
        <taxon>Methylophaga</taxon>
    </lineage>
</organism>
<feature type="transmembrane region" description="Helical" evidence="6">
    <location>
        <begin position="375"/>
        <end position="395"/>
    </location>
</feature>
<evidence type="ECO:0000256" key="6">
    <source>
        <dbReference type="SAM" id="Phobius"/>
    </source>
</evidence>
<feature type="transmembrane region" description="Helical" evidence="6">
    <location>
        <begin position="254"/>
        <end position="271"/>
    </location>
</feature>
<keyword evidence="2" id="KW-1003">Cell membrane</keyword>
<feature type="domain" description="MacB-like periplasmic core" evidence="8">
    <location>
        <begin position="25"/>
        <end position="249"/>
    </location>
</feature>
<feature type="transmembrane region" description="Helical" evidence="6">
    <location>
        <begin position="277"/>
        <end position="299"/>
    </location>
</feature>
<dbReference type="Proteomes" id="UP000029999">
    <property type="component" value="Unassembled WGS sequence"/>
</dbReference>
<keyword evidence="3 6" id="KW-0812">Transmembrane</keyword>
<sequence>MMLIKLAWHSLGSRLGTVLLTIMMMSVSVLVLLSVENIRHQAKESFQQSVSDVDLIVGPRTGQINLLLYSIFHIGVPTHNLSWDSYQMLQQQPEVDWTIPLSLGDSHQGYRVVGSEQQLFEHFRYRADHSLEFASGNAFSETYDAVVGAEVAATLGYQTGNAIVLAHGIADTSFSRHDNHPFQISGILKPTGTPIDRSVFISLTGLEAMHADFPGANTAPDLTPQSVTAVLVGLKSKIKTFSLQREINTYSAEALQAILPGVALSSLWSMLSGVEQTLWVISLLVLLGALIGMVNVLLLSMRERRHELAVLRALGYHPSFLFALLQLEAILITASSIIVALLALSAGDMWLREWLLSQFGLFLADSLLQAGTWRLVGGIMLAAILSALLPAVNAYRQGLGTQLR</sequence>
<comment type="subcellular location">
    <subcellularLocation>
        <location evidence="1">Cell membrane</location>
        <topology evidence="1">Multi-pass membrane protein</topology>
    </subcellularLocation>
</comment>
<dbReference type="Pfam" id="PF12704">
    <property type="entry name" value="MacB_PCD"/>
    <property type="match status" value="1"/>
</dbReference>
<dbReference type="InterPro" id="IPR025857">
    <property type="entry name" value="MacB_PCD"/>
</dbReference>
<protein>
    <submittedName>
        <fullName evidence="9">ABC-type antimicrobial peptide transport system, permease component</fullName>
    </submittedName>
</protein>
<dbReference type="STRING" id="392484.LP43_1954"/>
<evidence type="ECO:0000313" key="9">
    <source>
        <dbReference type="EMBL" id="KGM06081.1"/>
    </source>
</evidence>
<proteinExistence type="predicted"/>
<evidence type="ECO:0000259" key="7">
    <source>
        <dbReference type="Pfam" id="PF02687"/>
    </source>
</evidence>
<comment type="caution">
    <text evidence="9">The sequence shown here is derived from an EMBL/GenBank/DDBJ whole genome shotgun (WGS) entry which is preliminary data.</text>
</comment>
<reference evidence="9 10" key="1">
    <citation type="submission" date="2014-09" db="EMBL/GenBank/DDBJ databases">
        <authorList>
            <person name="Grob C."/>
            <person name="Taubert M."/>
            <person name="Howat A.M."/>
            <person name="Burns O.J."/>
            <person name="Dixon J.L."/>
            <person name="Chen Y."/>
            <person name="Murrell J.C."/>
        </authorList>
    </citation>
    <scope>NUCLEOTIDE SEQUENCE [LARGE SCALE GENOMIC DNA]</scope>
    <source>
        <strain evidence="9">L4</strain>
    </source>
</reference>
<evidence type="ECO:0000259" key="8">
    <source>
        <dbReference type="Pfam" id="PF12704"/>
    </source>
</evidence>
<dbReference type="GO" id="GO:0005886">
    <property type="term" value="C:plasma membrane"/>
    <property type="evidence" value="ECO:0007669"/>
    <property type="project" value="UniProtKB-SubCell"/>
</dbReference>
<gene>
    <name evidence="9" type="ORF">LP43_1954</name>
</gene>
<dbReference type="PANTHER" id="PTHR43738:SF2">
    <property type="entry name" value="ABC TRANSPORTER PERMEASE"/>
    <property type="match status" value="1"/>
</dbReference>
<feature type="domain" description="ABC3 transporter permease C-terminal" evidence="7">
    <location>
        <begin position="280"/>
        <end position="396"/>
    </location>
</feature>